<evidence type="ECO:0000313" key="1">
    <source>
        <dbReference type="EMBL" id="EFN50692.1"/>
    </source>
</evidence>
<gene>
    <name evidence="1" type="ORF">CHLNCDRAFT_8355</name>
</gene>
<dbReference type="Pfam" id="PF01933">
    <property type="entry name" value="CofD"/>
    <property type="match status" value="1"/>
</dbReference>
<feature type="non-terminal residue" evidence="1">
    <location>
        <position position="1"/>
    </location>
</feature>
<reference evidence="1 2" key="1">
    <citation type="journal article" date="2010" name="Plant Cell">
        <title>The Chlorella variabilis NC64A genome reveals adaptation to photosymbiosis, coevolution with viruses, and cryptic sex.</title>
        <authorList>
            <person name="Blanc G."/>
            <person name="Duncan G."/>
            <person name="Agarkova I."/>
            <person name="Borodovsky M."/>
            <person name="Gurnon J."/>
            <person name="Kuo A."/>
            <person name="Lindquist E."/>
            <person name="Lucas S."/>
            <person name="Pangilinan J."/>
            <person name="Polle J."/>
            <person name="Salamov A."/>
            <person name="Terry A."/>
            <person name="Yamada T."/>
            <person name="Dunigan D.D."/>
            <person name="Grigoriev I.V."/>
            <person name="Claverie J.M."/>
            <person name="Van Etten J.L."/>
        </authorList>
    </citation>
    <scope>NUCLEOTIDE SEQUENCE [LARGE SCALE GENOMIC DNA]</scope>
    <source>
        <strain evidence="1 2">NC64A</strain>
    </source>
</reference>
<dbReference type="InParanoid" id="E1ZTZ8"/>
<keyword evidence="2" id="KW-1185">Reference proteome</keyword>
<dbReference type="AlphaFoldDB" id="E1ZTZ8"/>
<dbReference type="PANTHER" id="PTHR31240">
    <property type="entry name" value="MATERNAL EFFECT EMBRYO ARREST 18"/>
    <property type="match status" value="1"/>
</dbReference>
<dbReference type="SUPFAM" id="SSF142338">
    <property type="entry name" value="CofD-like"/>
    <property type="match status" value="1"/>
</dbReference>
<dbReference type="InterPro" id="IPR038136">
    <property type="entry name" value="CofD-like_dom_sf"/>
</dbReference>
<protein>
    <submittedName>
        <fullName evidence="1">Uncharacterized protein</fullName>
    </submittedName>
</protein>
<sequence length="383" mass="40798">PSLVVFSGGTAFNSVAGHMRQLTTRIAHVLPVSDDGGSTAEIVRVLGGPAVGDIRSRCLRLADDSDEEARAVRRLLAHRLHGKDSRAAKLEWYSIVEGEDALWEGISDAYKDIIRSFLVHFHANIMRQSTKRFDYRGGSVGNFFFAGARIFFRSLEAAIFLFSRVARIPEGSLVLPAICTEEHITLGAELLDGRLIVGQHQISHPSATGAPCCSCRSPPCSGSHLALLPAPACACLPAAAHAEGDTHEHEVAPAPNPRVLAELERADAVIYGMGSLYTSIAPSLVLKGVGECIAAAAVPKIFMLNGALDRETSCCPQHSGPMTAADMVQATADALNRRASKRTHRLGFPPSVYVTAVLVPAGSPIAVDCASLERLGVRQIVEV</sequence>
<dbReference type="KEGG" id="cvr:CHLNCDRAFT_8355"/>
<dbReference type="Proteomes" id="UP000008141">
    <property type="component" value="Unassembled WGS sequence"/>
</dbReference>
<feature type="non-terminal residue" evidence="1">
    <location>
        <position position="383"/>
    </location>
</feature>
<dbReference type="InterPro" id="IPR002882">
    <property type="entry name" value="CofD"/>
</dbReference>
<dbReference type="OMA" id="RITRIWY"/>
<dbReference type="GeneID" id="17350126"/>
<name>E1ZTZ8_CHLVA</name>
<organism evidence="2">
    <name type="scientific">Chlorella variabilis</name>
    <name type="common">Green alga</name>
    <dbReference type="NCBI Taxonomy" id="554065"/>
    <lineage>
        <taxon>Eukaryota</taxon>
        <taxon>Viridiplantae</taxon>
        <taxon>Chlorophyta</taxon>
        <taxon>core chlorophytes</taxon>
        <taxon>Trebouxiophyceae</taxon>
        <taxon>Chlorellales</taxon>
        <taxon>Chlorellaceae</taxon>
        <taxon>Chlorella clade</taxon>
        <taxon>Chlorella</taxon>
    </lineage>
</organism>
<dbReference type="RefSeq" id="XP_005842804.1">
    <property type="nucleotide sequence ID" value="XM_005842742.1"/>
</dbReference>
<dbReference type="EMBL" id="GL433877">
    <property type="protein sequence ID" value="EFN50692.1"/>
    <property type="molecule type" value="Genomic_DNA"/>
</dbReference>
<dbReference type="GO" id="GO:0043743">
    <property type="term" value="F:LPPG:FO 2-phospho-L-lactate transferase activity"/>
    <property type="evidence" value="ECO:0007669"/>
    <property type="project" value="InterPro"/>
</dbReference>
<dbReference type="Gene3D" id="3.40.50.10680">
    <property type="entry name" value="CofD-like domains"/>
    <property type="match status" value="1"/>
</dbReference>
<evidence type="ECO:0000313" key="2">
    <source>
        <dbReference type="Proteomes" id="UP000008141"/>
    </source>
</evidence>
<dbReference type="OrthoDB" id="10267139at2759"/>
<dbReference type="FunCoup" id="E1ZTZ8">
    <property type="interactions" value="50"/>
</dbReference>
<proteinExistence type="predicted"/>
<dbReference type="eggNOG" id="ENOG502QUXN">
    <property type="taxonomic scope" value="Eukaryota"/>
</dbReference>
<dbReference type="CDD" id="cd07187">
    <property type="entry name" value="YvcK_like"/>
    <property type="match status" value="1"/>
</dbReference>
<dbReference type="PANTHER" id="PTHR31240:SF0">
    <property type="entry name" value="MATERNAL EFFECT EMBRYO ARREST 18"/>
    <property type="match status" value="1"/>
</dbReference>
<accession>E1ZTZ8</accession>